<dbReference type="Proteomes" id="UP001515500">
    <property type="component" value="Chromosome 4"/>
</dbReference>
<accession>A0AB40B2R2</accession>
<dbReference type="PANTHER" id="PTHR34285:SF6">
    <property type="entry name" value="TRANSMEMBRANE PROTEIN"/>
    <property type="match status" value="1"/>
</dbReference>
<name>A0AB40B2R2_DIOCR</name>
<dbReference type="PANTHER" id="PTHR34285">
    <property type="entry name" value="OS08G0510800 PROTEIN"/>
    <property type="match status" value="1"/>
</dbReference>
<keyword evidence="1" id="KW-1185">Reference proteome</keyword>
<dbReference type="AlphaFoldDB" id="A0AB40B2R2"/>
<evidence type="ECO:0000313" key="2">
    <source>
        <dbReference type="RefSeq" id="XP_039121465.1"/>
    </source>
</evidence>
<evidence type="ECO:0000313" key="1">
    <source>
        <dbReference type="Proteomes" id="UP001515500"/>
    </source>
</evidence>
<dbReference type="GeneID" id="120258178"/>
<organism evidence="1 2">
    <name type="scientific">Dioscorea cayennensis subsp. rotundata</name>
    <name type="common">White Guinea yam</name>
    <name type="synonym">Dioscorea rotundata</name>
    <dbReference type="NCBI Taxonomy" id="55577"/>
    <lineage>
        <taxon>Eukaryota</taxon>
        <taxon>Viridiplantae</taxon>
        <taxon>Streptophyta</taxon>
        <taxon>Embryophyta</taxon>
        <taxon>Tracheophyta</taxon>
        <taxon>Spermatophyta</taxon>
        <taxon>Magnoliopsida</taxon>
        <taxon>Liliopsida</taxon>
        <taxon>Dioscoreales</taxon>
        <taxon>Dioscoreaceae</taxon>
        <taxon>Dioscorea</taxon>
    </lineage>
</organism>
<reference evidence="2" key="1">
    <citation type="submission" date="2025-08" db="UniProtKB">
        <authorList>
            <consortium name="RefSeq"/>
        </authorList>
    </citation>
    <scope>IDENTIFICATION</scope>
</reference>
<proteinExistence type="predicted"/>
<gene>
    <name evidence="2" type="primary">LOC120258178</name>
</gene>
<dbReference type="RefSeq" id="XP_039121465.1">
    <property type="nucleotide sequence ID" value="XM_039265531.1"/>
</dbReference>
<sequence length="314" mass="34521">MKASVKLREEQGKAPLLRFKLPIRVLSLPFNTAVSVSSSSAPSDVSFDLKSALPFGPSLKLSYCPSPSDPFSLSLSSGIGVLGSPFDSPLVLSARFSPIAPVSFSLTLKPRLGDFSLKTTAISNPNASPNPKENGGGVYHPIPVPPRERTGLEDLLASGVVAVARTSIPFGRRAAVRLRWGVNMPKPEAVGWGRLPYLTVDKISIEAGERNENEEEKKKIKEKNDLDANATSGMVYWMGREVEELQKENRMIKENVEELKKKVFERRVGKVEPFRGDFDVKRKNPSAAIAKEIEKETKEEAFCCQVQHSSMILV</sequence>
<protein>
    <submittedName>
        <fullName evidence="2">Uncharacterized protein LOC120258178</fullName>
    </submittedName>
</protein>